<dbReference type="InterPro" id="IPR050490">
    <property type="entry name" value="Bact_solute-bd_prot1"/>
</dbReference>
<keyword evidence="1" id="KW-0732">Signal</keyword>
<dbReference type="EMBL" id="MCGH01000002">
    <property type="protein sequence ID" value="ODM07115.1"/>
    <property type="molecule type" value="Genomic_DNA"/>
</dbReference>
<dbReference type="Gene3D" id="3.40.190.10">
    <property type="entry name" value="Periplasmic binding protein-like II"/>
    <property type="match status" value="2"/>
</dbReference>
<name>A0A1E3AEF5_9FIRM</name>
<dbReference type="Pfam" id="PF01547">
    <property type="entry name" value="SBP_bac_1"/>
    <property type="match status" value="1"/>
</dbReference>
<proteinExistence type="predicted"/>
<feature type="chain" id="PRO_5038333142" evidence="1">
    <location>
        <begin position="23"/>
        <end position="286"/>
    </location>
</feature>
<dbReference type="PANTHER" id="PTHR43649">
    <property type="entry name" value="ARABINOSE-BINDING PROTEIN-RELATED"/>
    <property type="match status" value="1"/>
</dbReference>
<dbReference type="AlphaFoldDB" id="A0A1E3AEF5"/>
<evidence type="ECO:0000256" key="1">
    <source>
        <dbReference type="SAM" id="SignalP"/>
    </source>
</evidence>
<sequence length="286" mass="31243">MRKYGKLVSAVLSIMMLGSCLAGCGAATGTGAEVSTVSSTNTEADGKTGEEAQGNLPEIIARAKEDTNFSEEGYPLVNETVKKTIMIKKPGNIGDVKEMETLRYIAEKMNIEIEWIVVGADGWNERINLMLATNDLPDIIMKGAIPNLSTAIEDGQVIAVDELMDAYSDGLKPLLEEYPGVAVSARASDGKLYTLPGINTLKPNLTSHRNLWINQQWLDNLNLEIPTTTEELLDVLRSFRDEDADGDGNPNNEIPYAVEDSGAGIRPGWILFRAYSDCIITWTMKI</sequence>
<dbReference type="SUPFAM" id="SSF53850">
    <property type="entry name" value="Periplasmic binding protein-like II"/>
    <property type="match status" value="1"/>
</dbReference>
<comment type="caution">
    <text evidence="2">The sequence shown here is derived from an EMBL/GenBank/DDBJ whole genome shotgun (WGS) entry which is preliminary data.</text>
</comment>
<feature type="signal peptide" evidence="1">
    <location>
        <begin position="1"/>
        <end position="22"/>
    </location>
</feature>
<evidence type="ECO:0000313" key="3">
    <source>
        <dbReference type="Proteomes" id="UP000094067"/>
    </source>
</evidence>
<accession>A0A1E3AEF5</accession>
<evidence type="ECO:0000313" key="2">
    <source>
        <dbReference type="EMBL" id="ODM07115.1"/>
    </source>
</evidence>
<dbReference type="PROSITE" id="PS51257">
    <property type="entry name" value="PROKAR_LIPOPROTEIN"/>
    <property type="match status" value="1"/>
</dbReference>
<protein>
    <submittedName>
        <fullName evidence="2">Bacterial extracellular solute-binding protein</fullName>
    </submittedName>
</protein>
<organism evidence="2 3">
    <name type="scientific">Eisenbergiella tayi</name>
    <dbReference type="NCBI Taxonomy" id="1432052"/>
    <lineage>
        <taxon>Bacteria</taxon>
        <taxon>Bacillati</taxon>
        <taxon>Bacillota</taxon>
        <taxon>Clostridia</taxon>
        <taxon>Lachnospirales</taxon>
        <taxon>Lachnospiraceae</taxon>
        <taxon>Eisenbergiella</taxon>
    </lineage>
</organism>
<dbReference type="RefSeq" id="WP_069152842.1">
    <property type="nucleotide sequence ID" value="NZ_MCGH01000002.1"/>
</dbReference>
<reference evidence="2 3" key="1">
    <citation type="submission" date="2016-07" db="EMBL/GenBank/DDBJ databases">
        <title>Characterization of isolates of Eisenbergiella tayi derived from blood cultures, using whole genome sequencing.</title>
        <authorList>
            <person name="Burdz T."/>
            <person name="Wiebe D."/>
            <person name="Huynh C."/>
            <person name="Bernard K."/>
        </authorList>
    </citation>
    <scope>NUCLEOTIDE SEQUENCE [LARGE SCALE GENOMIC DNA]</scope>
    <source>
        <strain evidence="2 3">NML 110608</strain>
    </source>
</reference>
<gene>
    <name evidence="2" type="ORF">BEI61_03005</name>
</gene>
<dbReference type="InterPro" id="IPR006059">
    <property type="entry name" value="SBP"/>
</dbReference>
<dbReference type="PATRIC" id="fig|1432052.4.peg.3351"/>
<dbReference type="Proteomes" id="UP000094067">
    <property type="component" value="Unassembled WGS sequence"/>
</dbReference>